<feature type="non-terminal residue" evidence="1">
    <location>
        <position position="27"/>
    </location>
</feature>
<dbReference type="Proteomes" id="UP001151532">
    <property type="component" value="Chromosome 9"/>
</dbReference>
<comment type="caution">
    <text evidence="1">The sequence shown here is derived from an EMBL/GenBank/DDBJ whole genome shotgun (WGS) entry which is preliminary data.</text>
</comment>
<proteinExistence type="predicted"/>
<gene>
    <name evidence="1" type="ORF">OIU79_013938</name>
</gene>
<keyword evidence="2" id="KW-1185">Reference proteome</keyword>
<name>A0A9Q0PQD8_SALPP</name>
<reference evidence="1" key="1">
    <citation type="submission" date="2022-11" db="EMBL/GenBank/DDBJ databases">
        <authorList>
            <person name="Hyden B.L."/>
            <person name="Feng K."/>
            <person name="Yates T."/>
            <person name="Jawdy S."/>
            <person name="Smart L.B."/>
            <person name="Muchero W."/>
        </authorList>
    </citation>
    <scope>NUCLEOTIDE SEQUENCE</scope>
    <source>
        <tissue evidence="1">Shoot tip</tissue>
    </source>
</reference>
<reference evidence="1" key="2">
    <citation type="journal article" date="2023" name="Int. J. Mol. Sci.">
        <title>De Novo Assembly and Annotation of 11 Diverse Shrub Willow (Salix) Genomes Reveals Novel Gene Organization in Sex-Linked Regions.</title>
        <authorList>
            <person name="Hyden B."/>
            <person name="Feng K."/>
            <person name="Yates T.B."/>
            <person name="Jawdy S."/>
            <person name="Cereghino C."/>
            <person name="Smart L.B."/>
            <person name="Muchero W."/>
        </authorList>
    </citation>
    <scope>NUCLEOTIDE SEQUENCE</scope>
    <source>
        <tissue evidence="1">Shoot tip</tissue>
    </source>
</reference>
<evidence type="ECO:0000313" key="1">
    <source>
        <dbReference type="EMBL" id="KAJ6692069.1"/>
    </source>
</evidence>
<organism evidence="1 2">
    <name type="scientific">Salix purpurea</name>
    <name type="common">Purple osier willow</name>
    <dbReference type="NCBI Taxonomy" id="77065"/>
    <lineage>
        <taxon>Eukaryota</taxon>
        <taxon>Viridiplantae</taxon>
        <taxon>Streptophyta</taxon>
        <taxon>Embryophyta</taxon>
        <taxon>Tracheophyta</taxon>
        <taxon>Spermatophyta</taxon>
        <taxon>Magnoliopsida</taxon>
        <taxon>eudicotyledons</taxon>
        <taxon>Gunneridae</taxon>
        <taxon>Pentapetalae</taxon>
        <taxon>rosids</taxon>
        <taxon>fabids</taxon>
        <taxon>Malpighiales</taxon>
        <taxon>Salicaceae</taxon>
        <taxon>Saliceae</taxon>
        <taxon>Salix</taxon>
    </lineage>
</organism>
<dbReference type="AlphaFoldDB" id="A0A9Q0PQD8"/>
<protein>
    <submittedName>
        <fullName evidence="1">Uncharacterized protein</fullName>
    </submittedName>
</protein>
<dbReference type="EMBL" id="JAPFFK010000018">
    <property type="protein sequence ID" value="KAJ6692069.1"/>
    <property type="molecule type" value="Genomic_DNA"/>
</dbReference>
<sequence>MSKAGALNLASGLGGKIDKSDVLSAVE</sequence>
<accession>A0A9Q0PQD8</accession>
<evidence type="ECO:0000313" key="2">
    <source>
        <dbReference type="Proteomes" id="UP001151532"/>
    </source>
</evidence>